<proteinExistence type="predicted"/>
<reference evidence="1" key="1">
    <citation type="submission" date="2014-09" db="EMBL/GenBank/DDBJ databases">
        <authorList>
            <person name="Magalhaes I.L.F."/>
            <person name="Oliveira U."/>
            <person name="Santos F.R."/>
            <person name="Vidigal T.H.D.A."/>
            <person name="Brescovit A.D."/>
            <person name="Santos A.J."/>
        </authorList>
    </citation>
    <scope>NUCLEOTIDE SEQUENCE</scope>
    <source>
        <tissue evidence="1">Shoot tissue taken approximately 20 cm above the soil surface</tissue>
    </source>
</reference>
<dbReference type="EMBL" id="GBRH01277986">
    <property type="protein sequence ID" value="JAD19909.1"/>
    <property type="molecule type" value="Transcribed_RNA"/>
</dbReference>
<sequence>MFCALLCMCNNSSSTLLDISKLCMGKNEMVAFVCCVHKFYSMAPHIFRSLFC</sequence>
<dbReference type="AlphaFoldDB" id="A0A0A8Y0T1"/>
<protein>
    <submittedName>
        <fullName evidence="1">Uncharacterized protein</fullName>
    </submittedName>
</protein>
<evidence type="ECO:0000313" key="1">
    <source>
        <dbReference type="EMBL" id="JAD19909.1"/>
    </source>
</evidence>
<name>A0A0A8Y0T1_ARUDO</name>
<reference evidence="1" key="2">
    <citation type="journal article" date="2015" name="Data Brief">
        <title>Shoot transcriptome of the giant reed, Arundo donax.</title>
        <authorList>
            <person name="Barrero R.A."/>
            <person name="Guerrero F.D."/>
            <person name="Moolhuijzen P."/>
            <person name="Goolsby J.A."/>
            <person name="Tidwell J."/>
            <person name="Bellgard S.E."/>
            <person name="Bellgard M.I."/>
        </authorList>
    </citation>
    <scope>NUCLEOTIDE SEQUENCE</scope>
    <source>
        <tissue evidence="1">Shoot tissue taken approximately 20 cm above the soil surface</tissue>
    </source>
</reference>
<organism evidence="1">
    <name type="scientific">Arundo donax</name>
    <name type="common">Giant reed</name>
    <name type="synonym">Donax arundinaceus</name>
    <dbReference type="NCBI Taxonomy" id="35708"/>
    <lineage>
        <taxon>Eukaryota</taxon>
        <taxon>Viridiplantae</taxon>
        <taxon>Streptophyta</taxon>
        <taxon>Embryophyta</taxon>
        <taxon>Tracheophyta</taxon>
        <taxon>Spermatophyta</taxon>
        <taxon>Magnoliopsida</taxon>
        <taxon>Liliopsida</taxon>
        <taxon>Poales</taxon>
        <taxon>Poaceae</taxon>
        <taxon>PACMAD clade</taxon>
        <taxon>Arundinoideae</taxon>
        <taxon>Arundineae</taxon>
        <taxon>Arundo</taxon>
    </lineage>
</organism>
<accession>A0A0A8Y0T1</accession>